<dbReference type="AlphaFoldDB" id="A0ABD3EL19"/>
<dbReference type="PANTHER" id="PTHR15002">
    <property type="entry name" value="RIBOSOMAL BIOGENESIS PROTEIN LAS1L"/>
    <property type="match status" value="1"/>
</dbReference>
<protein>
    <submittedName>
        <fullName evidence="1">Uncharacterized protein</fullName>
    </submittedName>
</protein>
<keyword evidence="2" id="KW-1185">Reference proteome</keyword>
<comment type="caution">
    <text evidence="1">The sequence shown here is derived from an EMBL/GenBank/DDBJ whole genome shotgun (WGS) entry which is preliminary data.</text>
</comment>
<dbReference type="Pfam" id="PF04031">
    <property type="entry name" value="Las1"/>
    <property type="match status" value="1"/>
</dbReference>
<dbReference type="PANTHER" id="PTHR15002:SF0">
    <property type="entry name" value="RIBOSOMAL BIOGENESIS PROTEIN LAS1L"/>
    <property type="match status" value="1"/>
</dbReference>
<reference evidence="2" key="1">
    <citation type="journal article" date="2024" name="IScience">
        <title>Strigolactones Initiate the Formation of Haustorium-like Structures in Castilleja.</title>
        <authorList>
            <person name="Buerger M."/>
            <person name="Peterson D."/>
            <person name="Chory J."/>
        </authorList>
    </citation>
    <scope>NUCLEOTIDE SEQUENCE [LARGE SCALE GENOMIC DNA]</scope>
</reference>
<name>A0ABD3EL19_9LAMI</name>
<gene>
    <name evidence="1" type="ORF">CASFOL_000919</name>
</gene>
<sequence>MWRSRGCIPVSVEVTASIVEMLPLLRFSRKILTLGDDLNDSSSQSEEMFSYVILHGNNELVNGVVEKTQKKYEISIGEAADAIGIPRMLIDIRHEGSHRDLPSLQLVRLASNKIEVLLGKSANFDELMAAEEEGKEIEETDDQN</sequence>
<proteinExistence type="predicted"/>
<dbReference type="EMBL" id="JAVIJP010000002">
    <property type="protein sequence ID" value="KAL3655133.1"/>
    <property type="molecule type" value="Genomic_DNA"/>
</dbReference>
<organism evidence="1 2">
    <name type="scientific">Castilleja foliolosa</name>
    <dbReference type="NCBI Taxonomy" id="1961234"/>
    <lineage>
        <taxon>Eukaryota</taxon>
        <taxon>Viridiplantae</taxon>
        <taxon>Streptophyta</taxon>
        <taxon>Embryophyta</taxon>
        <taxon>Tracheophyta</taxon>
        <taxon>Spermatophyta</taxon>
        <taxon>Magnoliopsida</taxon>
        <taxon>eudicotyledons</taxon>
        <taxon>Gunneridae</taxon>
        <taxon>Pentapetalae</taxon>
        <taxon>asterids</taxon>
        <taxon>lamiids</taxon>
        <taxon>Lamiales</taxon>
        <taxon>Orobanchaceae</taxon>
        <taxon>Pedicularideae</taxon>
        <taxon>Castillejinae</taxon>
        <taxon>Castilleja</taxon>
    </lineage>
</organism>
<evidence type="ECO:0000313" key="2">
    <source>
        <dbReference type="Proteomes" id="UP001632038"/>
    </source>
</evidence>
<dbReference type="InterPro" id="IPR007174">
    <property type="entry name" value="Las1"/>
</dbReference>
<evidence type="ECO:0000313" key="1">
    <source>
        <dbReference type="EMBL" id="KAL3655133.1"/>
    </source>
</evidence>
<accession>A0ABD3EL19</accession>
<dbReference type="Proteomes" id="UP001632038">
    <property type="component" value="Unassembled WGS sequence"/>
</dbReference>